<sequence length="214" mass="25268">NFLQDYKRRCFNEVIKRHRSSFIRYPVIVVDSNNKTCRDDIAKELAKRLQGQVLYNPPSCILEYKVIYNQHNPLHRAFDILGMYAASHYAQANYIYKPIIISGYWNYATSLSLDELYPDSEILTEECPLCKFPQDLLLPDITFVVNMKRGFSEFKLDNLVKKKRIPRWKAILNQMKEHPIEIIDRCIEDINVVSDIEQIIDLKVKSQILVKKRQ</sequence>
<feature type="non-terminal residue" evidence="1">
    <location>
        <position position="1"/>
    </location>
</feature>
<protein>
    <submittedName>
        <fullName evidence="1">Uncharacterized protein</fullName>
    </submittedName>
</protein>
<reference evidence="1" key="1">
    <citation type="submission" date="2015-12" db="EMBL/GenBank/DDBJ databases">
        <title>De novo transcriptome assembly of four potential Pierce s Disease insect vectors from Arizona vineyards.</title>
        <authorList>
            <person name="Tassone E.E."/>
        </authorList>
    </citation>
    <scope>NUCLEOTIDE SEQUENCE</scope>
</reference>
<name>A0A1B6DY36_9HEMI</name>
<dbReference type="EMBL" id="GEDC01006731">
    <property type="protein sequence ID" value="JAS30567.1"/>
    <property type="molecule type" value="Transcribed_RNA"/>
</dbReference>
<organism evidence="1">
    <name type="scientific">Clastoptera arizonana</name>
    <name type="common">Arizona spittle bug</name>
    <dbReference type="NCBI Taxonomy" id="38151"/>
    <lineage>
        <taxon>Eukaryota</taxon>
        <taxon>Metazoa</taxon>
        <taxon>Ecdysozoa</taxon>
        <taxon>Arthropoda</taxon>
        <taxon>Hexapoda</taxon>
        <taxon>Insecta</taxon>
        <taxon>Pterygota</taxon>
        <taxon>Neoptera</taxon>
        <taxon>Paraneoptera</taxon>
        <taxon>Hemiptera</taxon>
        <taxon>Auchenorrhyncha</taxon>
        <taxon>Cercopoidea</taxon>
        <taxon>Clastopteridae</taxon>
        <taxon>Clastoptera</taxon>
    </lineage>
</organism>
<proteinExistence type="predicted"/>
<evidence type="ECO:0000313" key="1">
    <source>
        <dbReference type="EMBL" id="JAS30567.1"/>
    </source>
</evidence>
<gene>
    <name evidence="1" type="ORF">g.2863</name>
</gene>
<accession>A0A1B6DY36</accession>
<dbReference type="AlphaFoldDB" id="A0A1B6DY36"/>